<protein>
    <submittedName>
        <fullName evidence="10">MFS domain-containing protein</fullName>
    </submittedName>
</protein>
<keyword evidence="2" id="KW-0813">Transport</keyword>
<dbReference type="FunFam" id="1.20.1250.20:FF:000003">
    <property type="entry name" value="Solute carrier family 17 member 3"/>
    <property type="match status" value="1"/>
</dbReference>
<name>A0A1I8I8F0_9PLAT</name>
<dbReference type="PANTHER" id="PTHR11662">
    <property type="entry name" value="SOLUTE CARRIER FAMILY 17"/>
    <property type="match status" value="1"/>
</dbReference>
<evidence type="ECO:0000256" key="5">
    <source>
        <dbReference type="ARBA" id="ARBA00022989"/>
    </source>
</evidence>
<feature type="compositionally biased region" description="Pro residues" evidence="7">
    <location>
        <begin position="125"/>
        <end position="140"/>
    </location>
</feature>
<dbReference type="GO" id="GO:0005313">
    <property type="term" value="F:L-glutamate transmembrane transporter activity"/>
    <property type="evidence" value="ECO:0007669"/>
    <property type="project" value="TreeGrafter"/>
</dbReference>
<evidence type="ECO:0000256" key="4">
    <source>
        <dbReference type="ARBA" id="ARBA00022847"/>
    </source>
</evidence>
<comment type="subcellular location">
    <subcellularLocation>
        <location evidence="1">Membrane</location>
        <topology evidence="1">Multi-pass membrane protein</topology>
    </subcellularLocation>
</comment>
<dbReference type="GO" id="GO:0030672">
    <property type="term" value="C:synaptic vesicle membrane"/>
    <property type="evidence" value="ECO:0007669"/>
    <property type="project" value="TreeGrafter"/>
</dbReference>
<evidence type="ECO:0000313" key="10">
    <source>
        <dbReference type="WBParaSite" id="maker-uti_cns_0010447-snap-gene-0.2-mRNA-1"/>
    </source>
</evidence>
<feature type="transmembrane region" description="Helical" evidence="8">
    <location>
        <begin position="50"/>
        <end position="73"/>
    </location>
</feature>
<feature type="transmembrane region" description="Helical" evidence="8">
    <location>
        <begin position="85"/>
        <end position="103"/>
    </location>
</feature>
<keyword evidence="5 8" id="KW-1133">Transmembrane helix</keyword>
<keyword evidence="4" id="KW-0769">Symport</keyword>
<dbReference type="GO" id="GO:0050803">
    <property type="term" value="P:regulation of synapse structure or activity"/>
    <property type="evidence" value="ECO:0007669"/>
    <property type="project" value="TreeGrafter"/>
</dbReference>
<dbReference type="WBParaSite" id="maker-uti_cns_0010447-snap-gene-0.2-mRNA-1">
    <property type="protein sequence ID" value="maker-uti_cns_0010447-snap-gene-0.2-mRNA-1"/>
    <property type="gene ID" value="maker-uti_cns_0010447-snap-gene-0.2"/>
</dbReference>
<keyword evidence="9" id="KW-1185">Reference proteome</keyword>
<evidence type="ECO:0000256" key="1">
    <source>
        <dbReference type="ARBA" id="ARBA00004141"/>
    </source>
</evidence>
<evidence type="ECO:0000256" key="6">
    <source>
        <dbReference type="ARBA" id="ARBA00023136"/>
    </source>
</evidence>
<dbReference type="GO" id="GO:0060076">
    <property type="term" value="C:excitatory synapse"/>
    <property type="evidence" value="ECO:0007669"/>
    <property type="project" value="TreeGrafter"/>
</dbReference>
<feature type="transmembrane region" description="Helical" evidence="8">
    <location>
        <begin position="16"/>
        <end position="38"/>
    </location>
</feature>
<organism evidence="9 10">
    <name type="scientific">Macrostomum lignano</name>
    <dbReference type="NCBI Taxonomy" id="282301"/>
    <lineage>
        <taxon>Eukaryota</taxon>
        <taxon>Metazoa</taxon>
        <taxon>Spiralia</taxon>
        <taxon>Lophotrochozoa</taxon>
        <taxon>Platyhelminthes</taxon>
        <taxon>Rhabditophora</taxon>
        <taxon>Macrostomorpha</taxon>
        <taxon>Macrostomida</taxon>
        <taxon>Macrostomidae</taxon>
        <taxon>Macrostomum</taxon>
    </lineage>
</organism>
<dbReference type="Gene3D" id="1.20.1250.20">
    <property type="entry name" value="MFS general substrate transporter like domains"/>
    <property type="match status" value="1"/>
</dbReference>
<dbReference type="SUPFAM" id="SSF103473">
    <property type="entry name" value="MFS general substrate transporter"/>
    <property type="match status" value="1"/>
</dbReference>
<evidence type="ECO:0000256" key="8">
    <source>
        <dbReference type="SAM" id="Phobius"/>
    </source>
</evidence>
<evidence type="ECO:0000256" key="2">
    <source>
        <dbReference type="ARBA" id="ARBA00022448"/>
    </source>
</evidence>
<dbReference type="PANTHER" id="PTHR11662:SF456">
    <property type="entry name" value="VESICULAR GLUTAMATE TRANSPORTER, ISOFORM A"/>
    <property type="match status" value="1"/>
</dbReference>
<reference evidence="10" key="1">
    <citation type="submission" date="2016-11" db="UniProtKB">
        <authorList>
            <consortium name="WormBaseParasite"/>
        </authorList>
    </citation>
    <scope>IDENTIFICATION</scope>
</reference>
<dbReference type="GO" id="GO:0015293">
    <property type="term" value="F:symporter activity"/>
    <property type="evidence" value="ECO:0007669"/>
    <property type="project" value="UniProtKB-KW"/>
</dbReference>
<dbReference type="GO" id="GO:0098700">
    <property type="term" value="P:neurotransmitter loading into synaptic vesicle"/>
    <property type="evidence" value="ECO:0007669"/>
    <property type="project" value="TreeGrafter"/>
</dbReference>
<dbReference type="InterPro" id="IPR036259">
    <property type="entry name" value="MFS_trans_sf"/>
</dbReference>
<dbReference type="GO" id="GO:0005326">
    <property type="term" value="F:neurotransmitter transmembrane transporter activity"/>
    <property type="evidence" value="ECO:0007669"/>
    <property type="project" value="TreeGrafter"/>
</dbReference>
<feature type="region of interest" description="Disordered" evidence="7">
    <location>
        <begin position="111"/>
        <end position="158"/>
    </location>
</feature>
<dbReference type="InterPro" id="IPR050382">
    <property type="entry name" value="MFS_Na/Anion_cotransporter"/>
</dbReference>
<evidence type="ECO:0000256" key="3">
    <source>
        <dbReference type="ARBA" id="ARBA00022692"/>
    </source>
</evidence>
<evidence type="ECO:0000313" key="9">
    <source>
        <dbReference type="Proteomes" id="UP000095280"/>
    </source>
</evidence>
<evidence type="ECO:0000256" key="7">
    <source>
        <dbReference type="SAM" id="MobiDB-lite"/>
    </source>
</evidence>
<accession>A0A1I8I8F0</accession>
<keyword evidence="3 8" id="KW-0812">Transmembrane</keyword>
<proteinExistence type="predicted"/>
<keyword evidence="6 8" id="KW-0472">Membrane</keyword>
<dbReference type="AlphaFoldDB" id="A0A1I8I8F0"/>
<sequence>MEALFLLGVGFTDKSSVAIVCLIIAVGFSGFAISGYNVNHLDIAPRYASILMGLSNGIGTFSGMLVPVVTVNLVRDHRRESWTKVFVIASLIHFTGVIFYAVFASGEKQSWAESPEEADDNNWKPPVPPPPPPPPPPPQYRPGDSDKLDSNGFGGNQD</sequence>
<dbReference type="GO" id="GO:0035249">
    <property type="term" value="P:synaptic transmission, glutamatergic"/>
    <property type="evidence" value="ECO:0007669"/>
    <property type="project" value="TreeGrafter"/>
</dbReference>
<dbReference type="Proteomes" id="UP000095280">
    <property type="component" value="Unplaced"/>
</dbReference>